<dbReference type="EMBL" id="JASBWT010000001">
    <property type="protein sequence ID" value="KAJ9109366.1"/>
    <property type="molecule type" value="Genomic_DNA"/>
</dbReference>
<keyword evidence="2" id="KW-1185">Reference proteome</keyword>
<gene>
    <name evidence="1" type="ORF">QFC21_000696</name>
</gene>
<evidence type="ECO:0000313" key="1">
    <source>
        <dbReference type="EMBL" id="KAJ9109366.1"/>
    </source>
</evidence>
<evidence type="ECO:0000313" key="2">
    <source>
        <dbReference type="Proteomes" id="UP001227268"/>
    </source>
</evidence>
<sequence length="621" mass="65755">MDKHVINEPANTVPQSLLGLAQSNPSIHLDRTYRVISLRDVPQDRVALISGGGSGHEPAHAGFVGKGLLSAAAAGNVFASPNVGQVRRALDLVENRKGTLTVIMRCSRIIVSSVSRPMTVIFTTLADHNLFSLSSTGDVLLFGLAKEQHAVTHPNYPTELVIIGDDVAVPRKQGALVGRRGLAGTILAYKCASAVAGEGGKLAECKGVAEAVGRMLGTIGTGLNHCHIPGTATQESHLQADQVEIGMGIHNEPGILKRTLPPAKELITQMLSYITNTSDSERAFLPFKHDGKDRVILLVNNLGGISELELGLITQQALAVLEEQKISVERVNSGSFMTSCNLPGFSLTLLLLPREEDNPKYTAERILELIDAPASAPGWKPFNRVVKEQDAYVQGEAKVAAMKNGGKAVPISDMQVFRDAIRAACKNVIAAEPEITQFDTIAGDGDCGLCLKSGAEEIMRLADADEELDSTDVINTVLALAQAMERKMDGTSGALYSIWTNALAAGFATSTETSATPAAWAHALGHALTTLYKYTSARAPSRTLIDPLAAFTESLASSQGKDLAGAVEQAVKAAENTRTIEAKAGRAAYVGQDALREANVPDPGAWGVVKILQGIQSIVQK</sequence>
<accession>A0ACC2WE80</accession>
<protein>
    <submittedName>
        <fullName evidence="1">Uncharacterized protein</fullName>
    </submittedName>
</protein>
<dbReference type="Proteomes" id="UP001227268">
    <property type="component" value="Unassembled WGS sequence"/>
</dbReference>
<reference evidence="1" key="1">
    <citation type="submission" date="2023-04" db="EMBL/GenBank/DDBJ databases">
        <title>Draft Genome sequencing of Naganishia species isolated from polar environments using Oxford Nanopore Technology.</title>
        <authorList>
            <person name="Leo P."/>
            <person name="Venkateswaran K."/>
        </authorList>
    </citation>
    <scope>NUCLEOTIDE SEQUENCE</scope>
    <source>
        <strain evidence="1">MNA-CCFEE 5423</strain>
    </source>
</reference>
<comment type="caution">
    <text evidence="1">The sequence shown here is derived from an EMBL/GenBank/DDBJ whole genome shotgun (WGS) entry which is preliminary data.</text>
</comment>
<proteinExistence type="predicted"/>
<organism evidence="1 2">
    <name type="scientific">Naganishia friedmannii</name>
    <dbReference type="NCBI Taxonomy" id="89922"/>
    <lineage>
        <taxon>Eukaryota</taxon>
        <taxon>Fungi</taxon>
        <taxon>Dikarya</taxon>
        <taxon>Basidiomycota</taxon>
        <taxon>Agaricomycotina</taxon>
        <taxon>Tremellomycetes</taxon>
        <taxon>Filobasidiales</taxon>
        <taxon>Filobasidiaceae</taxon>
        <taxon>Naganishia</taxon>
    </lineage>
</organism>
<name>A0ACC2WE80_9TREE</name>